<keyword evidence="5" id="KW-1185">Reference proteome</keyword>
<dbReference type="PANTHER" id="PTHR43684">
    <property type="match status" value="1"/>
</dbReference>
<sequence length="281" mass="30805">MVSTVTVNIADRIATITLNRPKTLNAITAEDYDAFANALREIDQNPDVLVTVWQATGKWFCAGTDVKGRKTQDGNPHSNVRDALRNSVVSTTLDCGKALYSHSKILVAALNGPVMGITAAFLGYFDFIYAMPNAWHAELLSLDVTIWLTYASLPGIVAEGGASVSFINRMGVGFANEVLIWGKKKSAEELLACGFVNKIFPQQEAESFHGEVRKLLLSELEGLDPSALLVMRGLIRRGLHEKNDPDAVNLRESYAQAERFASGIPAVQFMRIANKEIKHKL</sequence>
<dbReference type="InterPro" id="IPR051053">
    <property type="entry name" value="ECH/Chromodomain_protein"/>
</dbReference>
<dbReference type="AlphaFoldDB" id="A0A8H4VJE6"/>
<evidence type="ECO:0008006" key="6">
    <source>
        <dbReference type="Google" id="ProtNLM"/>
    </source>
</evidence>
<evidence type="ECO:0000256" key="3">
    <source>
        <dbReference type="ARBA" id="ARBA00023235"/>
    </source>
</evidence>
<keyword evidence="3" id="KW-0413">Isomerase</keyword>
<dbReference type="InterPro" id="IPR001753">
    <property type="entry name" value="Enoyl-CoA_hydra/iso"/>
</dbReference>
<evidence type="ECO:0000256" key="1">
    <source>
        <dbReference type="ARBA" id="ARBA00004275"/>
    </source>
</evidence>
<evidence type="ECO:0000256" key="2">
    <source>
        <dbReference type="ARBA" id="ARBA00023140"/>
    </source>
</evidence>
<dbReference type="GO" id="GO:0005782">
    <property type="term" value="C:peroxisomal matrix"/>
    <property type="evidence" value="ECO:0007669"/>
    <property type="project" value="TreeGrafter"/>
</dbReference>
<dbReference type="InterPro" id="IPR029045">
    <property type="entry name" value="ClpP/crotonase-like_dom_sf"/>
</dbReference>
<dbReference type="GO" id="GO:0006635">
    <property type="term" value="P:fatty acid beta-oxidation"/>
    <property type="evidence" value="ECO:0007669"/>
    <property type="project" value="TreeGrafter"/>
</dbReference>
<comment type="subcellular location">
    <subcellularLocation>
        <location evidence="1">Peroxisome</location>
    </subcellularLocation>
</comment>
<evidence type="ECO:0000313" key="4">
    <source>
        <dbReference type="EMBL" id="KAF4610094.1"/>
    </source>
</evidence>
<dbReference type="Proteomes" id="UP000521872">
    <property type="component" value="Unassembled WGS sequence"/>
</dbReference>
<gene>
    <name evidence="4" type="ORF">D9613_010629</name>
</gene>
<dbReference type="SUPFAM" id="SSF52096">
    <property type="entry name" value="ClpP/crotonase"/>
    <property type="match status" value="1"/>
</dbReference>
<name>A0A8H4VJE6_9AGAR</name>
<dbReference type="Pfam" id="PF00378">
    <property type="entry name" value="ECH_1"/>
    <property type="match status" value="1"/>
</dbReference>
<reference evidence="4 5" key="1">
    <citation type="submission" date="2019-12" db="EMBL/GenBank/DDBJ databases">
        <authorList>
            <person name="Floudas D."/>
            <person name="Bentzer J."/>
            <person name="Ahren D."/>
            <person name="Johansson T."/>
            <person name="Persson P."/>
            <person name="Tunlid A."/>
        </authorList>
    </citation>
    <scope>NUCLEOTIDE SEQUENCE [LARGE SCALE GENOMIC DNA]</scope>
    <source>
        <strain evidence="4 5">CBS 102.39</strain>
    </source>
</reference>
<organism evidence="4 5">
    <name type="scientific">Agrocybe pediades</name>
    <dbReference type="NCBI Taxonomy" id="84607"/>
    <lineage>
        <taxon>Eukaryota</taxon>
        <taxon>Fungi</taxon>
        <taxon>Dikarya</taxon>
        <taxon>Basidiomycota</taxon>
        <taxon>Agaricomycotina</taxon>
        <taxon>Agaricomycetes</taxon>
        <taxon>Agaricomycetidae</taxon>
        <taxon>Agaricales</taxon>
        <taxon>Agaricineae</taxon>
        <taxon>Strophariaceae</taxon>
        <taxon>Agrocybe</taxon>
    </lineage>
</organism>
<dbReference type="EMBL" id="JAACJL010000059">
    <property type="protein sequence ID" value="KAF4610094.1"/>
    <property type="molecule type" value="Genomic_DNA"/>
</dbReference>
<dbReference type="CDD" id="cd06558">
    <property type="entry name" value="crotonase-like"/>
    <property type="match status" value="1"/>
</dbReference>
<proteinExistence type="predicted"/>
<evidence type="ECO:0000313" key="5">
    <source>
        <dbReference type="Proteomes" id="UP000521872"/>
    </source>
</evidence>
<dbReference type="Gene3D" id="3.90.226.10">
    <property type="entry name" value="2-enoyl-CoA Hydratase, Chain A, domain 1"/>
    <property type="match status" value="1"/>
</dbReference>
<accession>A0A8H4VJE6</accession>
<protein>
    <recommendedName>
        <fullName evidence="6">ClpP/crotonase</fullName>
    </recommendedName>
</protein>
<keyword evidence="2" id="KW-0576">Peroxisome</keyword>
<dbReference type="PANTHER" id="PTHR43684:SF1">
    <property type="entry name" value="ENOYL-COA DELTA ISOMERASE 2"/>
    <property type="match status" value="1"/>
</dbReference>
<comment type="caution">
    <text evidence="4">The sequence shown here is derived from an EMBL/GenBank/DDBJ whole genome shotgun (WGS) entry which is preliminary data.</text>
</comment>
<dbReference type="GO" id="GO:0004165">
    <property type="term" value="F:delta(3)-delta(2)-enoyl-CoA isomerase activity"/>
    <property type="evidence" value="ECO:0007669"/>
    <property type="project" value="UniProtKB-ARBA"/>
</dbReference>